<keyword evidence="2" id="KW-0238">DNA-binding</keyword>
<feature type="domain" description="HTH luxR-type" evidence="4">
    <location>
        <begin position="162"/>
        <end position="227"/>
    </location>
</feature>
<evidence type="ECO:0000259" key="4">
    <source>
        <dbReference type="PROSITE" id="PS50043"/>
    </source>
</evidence>
<dbReference type="PANTHER" id="PTHR44688">
    <property type="entry name" value="DNA-BINDING TRANSCRIPTIONAL ACTIVATOR DEVR_DOSR"/>
    <property type="match status" value="1"/>
</dbReference>
<dbReference type="PANTHER" id="PTHR44688:SF16">
    <property type="entry name" value="DNA-BINDING TRANSCRIPTIONAL ACTIVATOR DEVR_DOSR"/>
    <property type="match status" value="1"/>
</dbReference>
<keyword evidence="1" id="KW-0805">Transcription regulation</keyword>
<dbReference type="InterPro" id="IPR036388">
    <property type="entry name" value="WH-like_DNA-bd_sf"/>
</dbReference>
<evidence type="ECO:0000256" key="3">
    <source>
        <dbReference type="ARBA" id="ARBA00023163"/>
    </source>
</evidence>
<dbReference type="InterPro" id="IPR000792">
    <property type="entry name" value="Tscrpt_reg_LuxR_C"/>
</dbReference>
<dbReference type="RefSeq" id="WP_126614923.1">
    <property type="nucleotide sequence ID" value="NZ_CP034562.1"/>
</dbReference>
<dbReference type="Pfam" id="PF00196">
    <property type="entry name" value="GerE"/>
    <property type="match status" value="1"/>
</dbReference>
<dbReference type="CDD" id="cd06170">
    <property type="entry name" value="LuxR_C_like"/>
    <property type="match status" value="1"/>
</dbReference>
<dbReference type="EMBL" id="CP034562">
    <property type="protein sequence ID" value="AZQ62930.1"/>
    <property type="molecule type" value="Genomic_DNA"/>
</dbReference>
<dbReference type="Gene3D" id="1.10.10.10">
    <property type="entry name" value="Winged helix-like DNA-binding domain superfamily/Winged helix DNA-binding domain"/>
    <property type="match status" value="1"/>
</dbReference>
<evidence type="ECO:0000313" key="5">
    <source>
        <dbReference type="EMBL" id="AZQ62930.1"/>
    </source>
</evidence>
<dbReference type="OrthoDB" id="1727128at2"/>
<dbReference type="KEGG" id="fll:EI427_11980"/>
<reference evidence="5 6" key="1">
    <citation type="submission" date="2018-12" db="EMBL/GenBank/DDBJ databases">
        <title>Flammeovirga pectinis sp. nov., isolated from the gut of the Korean scallop, Patinopecten yessoensis.</title>
        <authorList>
            <person name="Bae J.-W."/>
            <person name="Jeong Y.-S."/>
            <person name="Kang W."/>
        </authorList>
    </citation>
    <scope>NUCLEOTIDE SEQUENCE [LARGE SCALE GENOMIC DNA]</scope>
    <source>
        <strain evidence="5 6">L12M1</strain>
    </source>
</reference>
<sequence length="229" mass="26048">MNNNTRFDTYLSLGNSFHFTYDCLNLTISSISDNLESETGYIKNEILNNSSFHFTDSNFFNKNIKNYISIYNSFIALHINTYIDYNVFFHFPLIRKDNSVAECVCEVSIDQLTAGNKIAICSASVSIIKDNFQNIEKDGISIITSIHKFSYSTILSLEELEQNIKTTQLSEREIEILFLVSNGLSNQQIADKINVSIHTVTTHKKNIITRTGTSNIMNTIKKAVKLKMI</sequence>
<proteinExistence type="predicted"/>
<keyword evidence="3" id="KW-0804">Transcription</keyword>
<dbReference type="Proteomes" id="UP000267268">
    <property type="component" value="Chromosome 1"/>
</dbReference>
<accession>A0A3Q9FMI4</accession>
<dbReference type="GO" id="GO:0006355">
    <property type="term" value="P:regulation of DNA-templated transcription"/>
    <property type="evidence" value="ECO:0007669"/>
    <property type="project" value="InterPro"/>
</dbReference>
<dbReference type="SUPFAM" id="SSF46894">
    <property type="entry name" value="C-terminal effector domain of the bipartite response regulators"/>
    <property type="match status" value="1"/>
</dbReference>
<dbReference type="SMART" id="SM00421">
    <property type="entry name" value="HTH_LUXR"/>
    <property type="match status" value="1"/>
</dbReference>
<gene>
    <name evidence="5" type="ORF">EI427_11980</name>
</gene>
<name>A0A3Q9FMI4_9BACT</name>
<dbReference type="InterPro" id="IPR016032">
    <property type="entry name" value="Sig_transdc_resp-reg_C-effctor"/>
</dbReference>
<evidence type="ECO:0000256" key="2">
    <source>
        <dbReference type="ARBA" id="ARBA00023125"/>
    </source>
</evidence>
<evidence type="ECO:0000313" key="6">
    <source>
        <dbReference type="Proteomes" id="UP000267268"/>
    </source>
</evidence>
<organism evidence="5 6">
    <name type="scientific">Flammeovirga pectinis</name>
    <dbReference type="NCBI Taxonomy" id="2494373"/>
    <lineage>
        <taxon>Bacteria</taxon>
        <taxon>Pseudomonadati</taxon>
        <taxon>Bacteroidota</taxon>
        <taxon>Cytophagia</taxon>
        <taxon>Cytophagales</taxon>
        <taxon>Flammeovirgaceae</taxon>
        <taxon>Flammeovirga</taxon>
    </lineage>
</organism>
<protein>
    <submittedName>
        <fullName evidence="5">LuxR family transcriptional regulator</fullName>
    </submittedName>
</protein>
<dbReference type="GO" id="GO:0003677">
    <property type="term" value="F:DNA binding"/>
    <property type="evidence" value="ECO:0007669"/>
    <property type="project" value="UniProtKB-KW"/>
</dbReference>
<dbReference type="PRINTS" id="PR00038">
    <property type="entry name" value="HTHLUXR"/>
</dbReference>
<dbReference type="AlphaFoldDB" id="A0A3Q9FMI4"/>
<dbReference type="PROSITE" id="PS50043">
    <property type="entry name" value="HTH_LUXR_2"/>
    <property type="match status" value="1"/>
</dbReference>
<keyword evidence="6" id="KW-1185">Reference proteome</keyword>
<evidence type="ECO:0000256" key="1">
    <source>
        <dbReference type="ARBA" id="ARBA00023015"/>
    </source>
</evidence>
<dbReference type="PROSITE" id="PS00622">
    <property type="entry name" value="HTH_LUXR_1"/>
    <property type="match status" value="1"/>
</dbReference>